<dbReference type="Pfam" id="PF03061">
    <property type="entry name" value="4HBT"/>
    <property type="match status" value="1"/>
</dbReference>
<evidence type="ECO:0000259" key="3">
    <source>
        <dbReference type="Pfam" id="PF03061"/>
    </source>
</evidence>
<dbReference type="SUPFAM" id="SSF54637">
    <property type="entry name" value="Thioesterase/thiol ester dehydrase-isomerase"/>
    <property type="match status" value="1"/>
</dbReference>
<sequence>MQELHREIISSSPIYSFILQDLKIRSVASGLVVAHLPLTANLLNGKQILHGSVSATIIDWIGGLVIASTGAQKRGASVDIHVTYSGSAKEGDLLIIEGKSRKVGRNLAFIGVEIRAQKAGGDGEERIVVTGSHTKYVG</sequence>
<evidence type="ECO:0000313" key="4">
    <source>
        <dbReference type="EMBL" id="KZP32529.1"/>
    </source>
</evidence>
<name>A0A166VAX0_9AGAM</name>
<dbReference type="GO" id="GO:0047617">
    <property type="term" value="F:fatty acyl-CoA hydrolase activity"/>
    <property type="evidence" value="ECO:0007669"/>
    <property type="project" value="InterPro"/>
</dbReference>
<dbReference type="Gene3D" id="3.10.129.10">
    <property type="entry name" value="Hotdog Thioesterase"/>
    <property type="match status" value="1"/>
</dbReference>
<dbReference type="NCBIfam" id="TIGR00369">
    <property type="entry name" value="unchar_dom_1"/>
    <property type="match status" value="1"/>
</dbReference>
<dbReference type="CDD" id="cd03443">
    <property type="entry name" value="PaaI_thioesterase"/>
    <property type="match status" value="1"/>
</dbReference>
<dbReference type="PANTHER" id="PTHR21660:SF11">
    <property type="entry name" value="FAMILY PROTEIN, PUTATIVE (AFU_ORTHOLOGUE AFUA_4G04355)-RELATED"/>
    <property type="match status" value="1"/>
</dbReference>
<dbReference type="AlphaFoldDB" id="A0A166VAX0"/>
<dbReference type="InterPro" id="IPR006683">
    <property type="entry name" value="Thioestr_dom"/>
</dbReference>
<evidence type="ECO:0000256" key="1">
    <source>
        <dbReference type="ARBA" id="ARBA00008324"/>
    </source>
</evidence>
<keyword evidence="5" id="KW-1185">Reference proteome</keyword>
<gene>
    <name evidence="4" type="ORF">FIBSPDRAFT_907229</name>
</gene>
<dbReference type="PANTHER" id="PTHR21660">
    <property type="entry name" value="THIOESTERASE SUPERFAMILY MEMBER-RELATED"/>
    <property type="match status" value="1"/>
</dbReference>
<accession>A0A166VAX0</accession>
<protein>
    <submittedName>
        <fullName evidence="4">Thioesterase/thiol ester dehydrase-isomerase</fullName>
    </submittedName>
</protein>
<dbReference type="STRING" id="436010.A0A166VAX0"/>
<dbReference type="EMBL" id="KV417485">
    <property type="protein sequence ID" value="KZP32529.1"/>
    <property type="molecule type" value="Genomic_DNA"/>
</dbReference>
<proteinExistence type="inferred from homology"/>
<evidence type="ECO:0000313" key="5">
    <source>
        <dbReference type="Proteomes" id="UP000076532"/>
    </source>
</evidence>
<dbReference type="InterPro" id="IPR029069">
    <property type="entry name" value="HotDog_dom_sf"/>
</dbReference>
<organism evidence="4 5">
    <name type="scientific">Athelia psychrophila</name>
    <dbReference type="NCBI Taxonomy" id="1759441"/>
    <lineage>
        <taxon>Eukaryota</taxon>
        <taxon>Fungi</taxon>
        <taxon>Dikarya</taxon>
        <taxon>Basidiomycota</taxon>
        <taxon>Agaricomycotina</taxon>
        <taxon>Agaricomycetes</taxon>
        <taxon>Agaricomycetidae</taxon>
        <taxon>Atheliales</taxon>
        <taxon>Atheliaceae</taxon>
        <taxon>Athelia</taxon>
    </lineage>
</organism>
<reference evidence="4 5" key="1">
    <citation type="journal article" date="2016" name="Mol. Biol. Evol.">
        <title>Comparative Genomics of Early-Diverging Mushroom-Forming Fungi Provides Insights into the Origins of Lignocellulose Decay Capabilities.</title>
        <authorList>
            <person name="Nagy L.G."/>
            <person name="Riley R."/>
            <person name="Tritt A."/>
            <person name="Adam C."/>
            <person name="Daum C."/>
            <person name="Floudas D."/>
            <person name="Sun H."/>
            <person name="Yadav J.S."/>
            <person name="Pangilinan J."/>
            <person name="Larsson K.H."/>
            <person name="Matsuura K."/>
            <person name="Barry K."/>
            <person name="Labutti K."/>
            <person name="Kuo R."/>
            <person name="Ohm R.A."/>
            <person name="Bhattacharya S.S."/>
            <person name="Shirouzu T."/>
            <person name="Yoshinaga Y."/>
            <person name="Martin F.M."/>
            <person name="Grigoriev I.V."/>
            <person name="Hibbett D.S."/>
        </authorList>
    </citation>
    <scope>NUCLEOTIDE SEQUENCE [LARGE SCALE GENOMIC DNA]</scope>
    <source>
        <strain evidence="4 5">CBS 109695</strain>
    </source>
</reference>
<dbReference type="OrthoDB" id="46529at2759"/>
<dbReference type="InterPro" id="IPR039298">
    <property type="entry name" value="ACOT13"/>
</dbReference>
<keyword evidence="2" id="KW-0378">Hydrolase</keyword>
<dbReference type="Proteomes" id="UP000076532">
    <property type="component" value="Unassembled WGS sequence"/>
</dbReference>
<comment type="similarity">
    <text evidence="1">Belongs to the thioesterase PaaI family.</text>
</comment>
<dbReference type="InterPro" id="IPR003736">
    <property type="entry name" value="PAAI_dom"/>
</dbReference>
<dbReference type="FunFam" id="3.10.129.10:FF:000033">
    <property type="entry name" value="acyl-coenzyme A thioesterase 13"/>
    <property type="match status" value="1"/>
</dbReference>
<evidence type="ECO:0000256" key="2">
    <source>
        <dbReference type="ARBA" id="ARBA00022801"/>
    </source>
</evidence>
<feature type="domain" description="Thioesterase" evidence="3">
    <location>
        <begin position="48"/>
        <end position="118"/>
    </location>
</feature>